<dbReference type="OrthoDB" id="5854584at2759"/>
<sequence>MNKKVENKKVKHLADVLATLNQNEIEHFQRLFKERISAKPKNSKKSAAEINSVLPHTKRFPSPLKLNIYTKHTIFNFYSNLLQTIRTTLFFLKKWIKKIYNSNHIHSFISSISGTLASVFFKKSLDFSTFIYDIDIITTSFIRHIMIRIIYFFLFILCNIIMIKHYVLLMKHYSAFYATVLNWSLNFFLSALCGLSFFS</sequence>
<keyword evidence="1" id="KW-1133">Transmembrane helix</keyword>
<evidence type="ECO:0000313" key="3">
    <source>
        <dbReference type="Proteomes" id="UP000054566"/>
    </source>
</evidence>
<reference evidence="3" key="1">
    <citation type="submission" date="2015-07" db="EMBL/GenBank/DDBJ databases">
        <title>Annotation of Plasmodium falciparum RAJ116.</title>
        <authorList>
            <consortium name="The Broad Institute Genome Sequencing Platform"/>
            <person name="Volkman S.K."/>
            <person name="Neafsey D.E."/>
            <person name="Dash A.P."/>
            <person name="Chitnis C.E."/>
            <person name="Hartl D.L."/>
            <person name="Young S.K."/>
            <person name="Zeng Q."/>
            <person name="Koehrsen M."/>
            <person name="Alvarado L."/>
            <person name="Berlin A."/>
            <person name="Borenstein D."/>
            <person name="Chapman S.B."/>
            <person name="Chen Z."/>
            <person name="Engels R."/>
            <person name="Freedman E."/>
            <person name="Gellesch M."/>
            <person name="Goldberg J."/>
            <person name="Griggs A."/>
            <person name="Gujja S."/>
            <person name="Heilman E.R."/>
            <person name="Heiman D.I."/>
            <person name="Howarth C."/>
            <person name="Jen D."/>
            <person name="Larson L."/>
            <person name="Mehta T."/>
            <person name="Neiman D."/>
            <person name="Park D."/>
            <person name="Pearson M."/>
            <person name="Roberts A."/>
            <person name="Saif S."/>
            <person name="Shea T."/>
            <person name="Shenoy N."/>
            <person name="Sisk P."/>
            <person name="Stolte C."/>
            <person name="Sykes S."/>
            <person name="Walk T."/>
            <person name="White J."/>
            <person name="Yandava C."/>
            <person name="Haas B."/>
            <person name="Henn M.R."/>
            <person name="Nusbaum C."/>
            <person name="Birren B."/>
        </authorList>
    </citation>
    <scope>NUCLEOTIDE SEQUENCE [LARGE SCALE GENOMIC DNA]</scope>
    <source>
        <strain evidence="3">RAJ116</strain>
    </source>
</reference>
<keyword evidence="1" id="KW-0472">Membrane</keyword>
<organism evidence="2 3">
    <name type="scientific">Plasmodium falciparum RAJ116</name>
    <dbReference type="NCBI Taxonomy" id="580058"/>
    <lineage>
        <taxon>Eukaryota</taxon>
        <taxon>Sar</taxon>
        <taxon>Alveolata</taxon>
        <taxon>Apicomplexa</taxon>
        <taxon>Aconoidasida</taxon>
        <taxon>Haemosporida</taxon>
        <taxon>Plasmodiidae</taxon>
        <taxon>Plasmodium</taxon>
        <taxon>Plasmodium (Laverania)</taxon>
    </lineage>
</organism>
<proteinExistence type="predicted"/>
<feature type="transmembrane region" description="Helical" evidence="1">
    <location>
        <begin position="103"/>
        <end position="121"/>
    </location>
</feature>
<feature type="transmembrane region" description="Helical" evidence="1">
    <location>
        <begin position="141"/>
        <end position="163"/>
    </location>
</feature>
<keyword evidence="1" id="KW-0812">Transmembrane</keyword>
<name>A0A0L0CTF1_PLAFA</name>
<dbReference type="EMBL" id="GG663844">
    <property type="protein sequence ID" value="KNC35476.1"/>
    <property type="molecule type" value="Genomic_DNA"/>
</dbReference>
<feature type="transmembrane region" description="Helical" evidence="1">
    <location>
        <begin position="175"/>
        <end position="198"/>
    </location>
</feature>
<evidence type="ECO:0000256" key="1">
    <source>
        <dbReference type="SAM" id="Phobius"/>
    </source>
</evidence>
<dbReference type="AlphaFoldDB" id="A0A0L0CTF1"/>
<dbReference type="PANTHER" id="PTHR31965:SF1">
    <property type="entry name" value="TRANSMEMBRANE PROTEIN 42"/>
    <property type="match status" value="1"/>
</dbReference>
<reference evidence="3" key="2">
    <citation type="submission" date="2015-07" db="EMBL/GenBank/DDBJ databases">
        <title>The genome sequence of Plasmodium falciparum RAJ116.</title>
        <authorList>
            <consortium name="The Broad Institute Genome Sequencing Platform"/>
            <person name="Volkman S.K."/>
            <person name="Neafsey D.E."/>
            <person name="Dash A.P."/>
            <person name="Chitnis C.E."/>
            <person name="Hartl D.L."/>
            <person name="Young S.K."/>
            <person name="Kodira C.D."/>
            <person name="Zeng Q."/>
            <person name="Koehrsen M."/>
            <person name="Godfrey P."/>
            <person name="Alvarado L."/>
            <person name="Berlin A."/>
            <person name="Borenstein D."/>
            <person name="Chen Z."/>
            <person name="Engels R."/>
            <person name="Freedman E."/>
            <person name="Gellesch M."/>
            <person name="Goldberg J."/>
            <person name="Griggs A."/>
            <person name="Gujja S."/>
            <person name="Heiman D."/>
            <person name="Hepburn T."/>
            <person name="Howarth C."/>
            <person name="Jen D."/>
            <person name="Larson L."/>
            <person name="Lewis B."/>
            <person name="Mehta T."/>
            <person name="Park D."/>
            <person name="Pearson M."/>
            <person name="Roberts A."/>
            <person name="Saif S."/>
            <person name="Shea T."/>
            <person name="Shenoy N."/>
            <person name="Sisk P."/>
            <person name="Stolte C."/>
            <person name="Sykes S."/>
            <person name="Walk T."/>
            <person name="White J."/>
            <person name="Yandava C."/>
            <person name="Wirth D.F."/>
            <person name="Nusbaum C."/>
            <person name="Birren B."/>
        </authorList>
    </citation>
    <scope>NUCLEOTIDE SEQUENCE [LARGE SCALE GENOMIC DNA]</scope>
    <source>
        <strain evidence="3">RAJ116</strain>
    </source>
</reference>
<dbReference type="Proteomes" id="UP000054566">
    <property type="component" value="Unassembled WGS sequence"/>
</dbReference>
<evidence type="ECO:0000313" key="2">
    <source>
        <dbReference type="EMBL" id="KNC35476.1"/>
    </source>
</evidence>
<gene>
    <name evidence="2" type="ORF">PFLG_00467</name>
</gene>
<protein>
    <submittedName>
        <fullName evidence="2">Uncharacterized protein</fullName>
    </submittedName>
</protein>
<dbReference type="InterPro" id="IPR039632">
    <property type="entry name" value="TMEM42"/>
</dbReference>
<dbReference type="PANTHER" id="PTHR31965">
    <property type="entry name" value="TRANSMEMBRANE PROTEIN 42"/>
    <property type="match status" value="1"/>
</dbReference>
<accession>A0A0L0CTF1</accession>